<dbReference type="EMBL" id="JAMQJZ010000014">
    <property type="protein sequence ID" value="MDC3421822.1"/>
    <property type="molecule type" value="Genomic_DNA"/>
</dbReference>
<feature type="signal peptide" evidence="8">
    <location>
        <begin position="1"/>
        <end position="21"/>
    </location>
</feature>
<evidence type="ECO:0000313" key="10">
    <source>
        <dbReference type="EMBL" id="MDC3421822.1"/>
    </source>
</evidence>
<dbReference type="RefSeq" id="WP_259866369.1">
    <property type="nucleotide sequence ID" value="NZ_JAMQJZ010000014.1"/>
</dbReference>
<dbReference type="PANTHER" id="PTHR34296:SF2">
    <property type="entry name" value="ABC TRANSPORTER GUANOSINE-BINDING PROTEIN NUPN"/>
    <property type="match status" value="1"/>
</dbReference>
<comment type="similarity">
    <text evidence="2">Belongs to the BMP lipoprotein family.</text>
</comment>
<dbReference type="Pfam" id="PF02608">
    <property type="entry name" value="Bmp"/>
    <property type="match status" value="1"/>
</dbReference>
<feature type="domain" description="ABC transporter substrate-binding protein PnrA-like" evidence="9">
    <location>
        <begin position="62"/>
        <end position="370"/>
    </location>
</feature>
<dbReference type="InterPro" id="IPR028082">
    <property type="entry name" value="Peripla_BP_I"/>
</dbReference>
<dbReference type="SUPFAM" id="SSF53822">
    <property type="entry name" value="Periplasmic binding protein-like I"/>
    <property type="match status" value="1"/>
</dbReference>
<keyword evidence="5" id="KW-0472">Membrane</keyword>
<evidence type="ECO:0000256" key="7">
    <source>
        <dbReference type="SAM" id="MobiDB-lite"/>
    </source>
</evidence>
<evidence type="ECO:0000256" key="2">
    <source>
        <dbReference type="ARBA" id="ARBA00008610"/>
    </source>
</evidence>
<name>A0A9X4AJ40_9BACI</name>
<keyword evidence="3" id="KW-1003">Cell membrane</keyword>
<gene>
    <name evidence="10" type="ORF">NC661_15720</name>
</gene>
<evidence type="ECO:0000256" key="6">
    <source>
        <dbReference type="ARBA" id="ARBA00023288"/>
    </source>
</evidence>
<dbReference type="Gene3D" id="3.40.50.2300">
    <property type="match status" value="2"/>
</dbReference>
<sequence>MKKKHLLILFALLLSFVLVLSACGTADEDDSANPADDNTETEGTDETTNEGTEEQAEDTNFKVGMVTDTGGVDDKSFNQSAWEGLNAFGEANGLVEKENFDYVQSSSDADYSPNLNRLVQQDYNLIYGIGFLLMESVTKVAEQNPDTNFAIVDETIEGDNVVSIRFKEHQGSFLVGVAAAMKTKSKKVGFVGGVESELIKKFETGFEAGVKSVDPSIEVVAQYAESFGDATKGKAIAAGMYNSGADVIYHASGGTGNGVFNEAKDIKNADEDAYVWVIGVDRDQHEEGAIGDTNVTLTSMLKRVDVAVQNVTQQAYEGEFPGGETLEFGLEDDAIGIAETNEEAYTAEIDEKVQEFKQSILDGEIDVPSTDEELEAYLADL</sequence>
<evidence type="ECO:0000256" key="8">
    <source>
        <dbReference type="SAM" id="SignalP"/>
    </source>
</evidence>
<dbReference type="Proteomes" id="UP001145072">
    <property type="component" value="Unassembled WGS sequence"/>
</dbReference>
<dbReference type="PROSITE" id="PS51257">
    <property type="entry name" value="PROKAR_LIPOPROTEIN"/>
    <property type="match status" value="1"/>
</dbReference>
<dbReference type="CDD" id="cd06354">
    <property type="entry name" value="PBP1_PrnA-like"/>
    <property type="match status" value="1"/>
</dbReference>
<keyword evidence="4 8" id="KW-0732">Signal</keyword>
<evidence type="ECO:0000259" key="9">
    <source>
        <dbReference type="Pfam" id="PF02608"/>
    </source>
</evidence>
<keyword evidence="6" id="KW-0449">Lipoprotein</keyword>
<feature type="chain" id="PRO_5040936645" evidence="8">
    <location>
        <begin position="22"/>
        <end position="381"/>
    </location>
</feature>
<protein>
    <submittedName>
        <fullName evidence="10">BMP family ABC transporter substrate-binding protein</fullName>
    </submittedName>
</protein>
<feature type="compositionally biased region" description="Acidic residues" evidence="7">
    <location>
        <begin position="27"/>
        <end position="57"/>
    </location>
</feature>
<organism evidence="10 11">
    <name type="scientific">Aquibacillus koreensis</name>
    <dbReference type="NCBI Taxonomy" id="279446"/>
    <lineage>
        <taxon>Bacteria</taxon>
        <taxon>Bacillati</taxon>
        <taxon>Bacillota</taxon>
        <taxon>Bacilli</taxon>
        <taxon>Bacillales</taxon>
        <taxon>Bacillaceae</taxon>
        <taxon>Aquibacillus</taxon>
    </lineage>
</organism>
<dbReference type="GO" id="GO:0005886">
    <property type="term" value="C:plasma membrane"/>
    <property type="evidence" value="ECO:0007669"/>
    <property type="project" value="UniProtKB-SubCell"/>
</dbReference>
<dbReference type="InterPro" id="IPR003760">
    <property type="entry name" value="PnrA-like"/>
</dbReference>
<evidence type="ECO:0000256" key="4">
    <source>
        <dbReference type="ARBA" id="ARBA00022729"/>
    </source>
</evidence>
<dbReference type="AlphaFoldDB" id="A0A9X4AJ40"/>
<evidence type="ECO:0000313" key="11">
    <source>
        <dbReference type="Proteomes" id="UP001145072"/>
    </source>
</evidence>
<accession>A0A9X4AJ40</accession>
<evidence type="ECO:0000256" key="5">
    <source>
        <dbReference type="ARBA" id="ARBA00023136"/>
    </source>
</evidence>
<evidence type="ECO:0000256" key="1">
    <source>
        <dbReference type="ARBA" id="ARBA00004193"/>
    </source>
</evidence>
<keyword evidence="11" id="KW-1185">Reference proteome</keyword>
<proteinExistence type="inferred from homology"/>
<comment type="caution">
    <text evidence="10">The sequence shown here is derived from an EMBL/GenBank/DDBJ whole genome shotgun (WGS) entry which is preliminary data.</text>
</comment>
<reference evidence="10" key="1">
    <citation type="submission" date="2022-06" db="EMBL/GenBank/DDBJ databases">
        <title>Aquibacillus sp. a new bacterium isolated from soil saline samples.</title>
        <authorList>
            <person name="Galisteo C."/>
            <person name="De La Haba R."/>
            <person name="Sanchez-Porro C."/>
            <person name="Ventosa A."/>
        </authorList>
    </citation>
    <scope>NUCLEOTIDE SEQUENCE</scope>
    <source>
        <strain evidence="10">JCM 12387</strain>
    </source>
</reference>
<evidence type="ECO:0000256" key="3">
    <source>
        <dbReference type="ARBA" id="ARBA00022475"/>
    </source>
</evidence>
<feature type="region of interest" description="Disordered" evidence="7">
    <location>
        <begin position="27"/>
        <end position="58"/>
    </location>
</feature>
<comment type="subcellular location">
    <subcellularLocation>
        <location evidence="1">Cell membrane</location>
        <topology evidence="1">Lipid-anchor</topology>
    </subcellularLocation>
</comment>
<dbReference type="PANTHER" id="PTHR34296">
    <property type="entry name" value="TRANSCRIPTIONAL ACTIVATOR PROTEIN MED"/>
    <property type="match status" value="1"/>
</dbReference>
<dbReference type="InterPro" id="IPR050957">
    <property type="entry name" value="BMP_lipoprotein"/>
</dbReference>